<dbReference type="GO" id="GO:0016787">
    <property type="term" value="F:hydrolase activity"/>
    <property type="evidence" value="ECO:0007669"/>
    <property type="project" value="UniProtKB-KW"/>
</dbReference>
<dbReference type="AlphaFoldDB" id="A0A2T9X1N5"/>
<evidence type="ECO:0000259" key="1">
    <source>
        <dbReference type="PROSITE" id="PS50263"/>
    </source>
</evidence>
<sequence>MKIAVVQPSSVSSALVLTEKALLSGAQLVLLPEKWVRTVEELPLKEFQRLAIKYTAYIIPGAVEDGVSIIAPIIDSNGNIKGLAKKLHLFNKEKEKLMPGTYSTIFSISGIKVGIAICYDLDFPEVIRKMVLKGAEIILVPSKISYNGIEIWREYLRVRSLENRVAIVNANVYSPPDYPGKSVIFVPYKRNDSIVDLLTLAELGEEENFAIADINPLSYFHIRLERIKEIKDFDVMELQ</sequence>
<dbReference type="OMA" id="EESYMIV"/>
<dbReference type="PROSITE" id="PS50263">
    <property type="entry name" value="CN_HYDROLASE"/>
    <property type="match status" value="1"/>
</dbReference>
<evidence type="ECO:0000313" key="2">
    <source>
        <dbReference type="EMBL" id="PVU74013.1"/>
    </source>
</evidence>
<dbReference type="InterPro" id="IPR003010">
    <property type="entry name" value="C-N_Hydrolase"/>
</dbReference>
<dbReference type="PANTHER" id="PTHR23088:SF27">
    <property type="entry name" value="DEAMINATED GLUTATHIONE AMIDASE"/>
    <property type="match status" value="1"/>
</dbReference>
<organism evidence="2 3">
    <name type="scientific">Acidianus hospitalis</name>
    <dbReference type="NCBI Taxonomy" id="563177"/>
    <lineage>
        <taxon>Archaea</taxon>
        <taxon>Thermoproteota</taxon>
        <taxon>Thermoprotei</taxon>
        <taxon>Sulfolobales</taxon>
        <taxon>Sulfolobaceae</taxon>
        <taxon>Acidianus</taxon>
    </lineage>
</organism>
<proteinExistence type="predicted"/>
<accession>A0A2T9X1N5</accession>
<keyword evidence="2" id="KW-0378">Hydrolase</keyword>
<dbReference type="Proteomes" id="UP000245638">
    <property type="component" value="Unassembled WGS sequence"/>
</dbReference>
<dbReference type="PROSITE" id="PS01227">
    <property type="entry name" value="UPF0012"/>
    <property type="match status" value="1"/>
</dbReference>
<dbReference type="EMBL" id="QEFD01000235">
    <property type="protein sequence ID" value="PVU74013.1"/>
    <property type="molecule type" value="Genomic_DNA"/>
</dbReference>
<gene>
    <name evidence="2" type="ORF">DDW13_09185</name>
</gene>
<dbReference type="InterPro" id="IPR001110">
    <property type="entry name" value="UPF0012_CS"/>
</dbReference>
<dbReference type="CDD" id="cd07197">
    <property type="entry name" value="nitrilase"/>
    <property type="match status" value="1"/>
</dbReference>
<dbReference type="InterPro" id="IPR036526">
    <property type="entry name" value="C-N_Hydrolase_sf"/>
</dbReference>
<dbReference type="PANTHER" id="PTHR23088">
    <property type="entry name" value="NITRILASE-RELATED"/>
    <property type="match status" value="1"/>
</dbReference>
<evidence type="ECO:0000313" key="3">
    <source>
        <dbReference type="Proteomes" id="UP000245638"/>
    </source>
</evidence>
<dbReference type="Pfam" id="PF00795">
    <property type="entry name" value="CN_hydrolase"/>
    <property type="match status" value="1"/>
</dbReference>
<protein>
    <submittedName>
        <fullName evidence="2">Carbon-nitrogen hydrolase family protein</fullName>
    </submittedName>
</protein>
<dbReference type="RefSeq" id="WP_013774861.1">
    <property type="nucleotide sequence ID" value="NC_015518.1"/>
</dbReference>
<comment type="caution">
    <text evidence="2">The sequence shown here is derived from an EMBL/GenBank/DDBJ whole genome shotgun (WGS) entry which is preliminary data.</text>
</comment>
<reference evidence="2 3" key="1">
    <citation type="journal article" date="2015" name="Appl. Environ. Microbiol.">
        <title>Nanoarchaeota, Their Sulfolobales Host, and Nanoarchaeota Virus Distribution across Yellowstone National Park Hot Springs.</title>
        <authorList>
            <person name="Munson-McGee J.H."/>
            <person name="Field E.K."/>
            <person name="Bateson M."/>
            <person name="Rooney C."/>
            <person name="Stepanauskas R."/>
            <person name="Young M.J."/>
        </authorList>
    </citation>
    <scope>NUCLEOTIDE SEQUENCE [LARGE SCALE GENOMIC DNA]</scope>
    <source>
        <strain evidence="2">SCGC AC-742_N10</strain>
    </source>
</reference>
<dbReference type="SUPFAM" id="SSF56317">
    <property type="entry name" value="Carbon-nitrogen hydrolase"/>
    <property type="match status" value="1"/>
</dbReference>
<dbReference type="Gene3D" id="3.60.110.10">
    <property type="entry name" value="Carbon-nitrogen hydrolase"/>
    <property type="match status" value="1"/>
</dbReference>
<feature type="domain" description="CN hydrolase" evidence="1">
    <location>
        <begin position="1"/>
        <end position="216"/>
    </location>
</feature>
<name>A0A2T9X1N5_9CREN</name>